<dbReference type="Pfam" id="PF08352">
    <property type="entry name" value="oligo_HPY"/>
    <property type="match status" value="1"/>
</dbReference>
<evidence type="ECO:0000259" key="5">
    <source>
        <dbReference type="PROSITE" id="PS50893"/>
    </source>
</evidence>
<dbReference type="CDD" id="cd03257">
    <property type="entry name" value="ABC_NikE_OppD_transporters"/>
    <property type="match status" value="1"/>
</dbReference>
<dbReference type="KEGG" id="apb:SAR116_1525"/>
<reference evidence="6 7" key="1">
    <citation type="journal article" date="2010" name="J. Bacteriol.">
        <title>Complete genome sequence of "Candidatus Puniceispirillum marinum" IMCC1322, a representative of the SAR116 clade in the Alphaproteobacteria.</title>
        <authorList>
            <person name="Oh H.M."/>
            <person name="Kwon K.K."/>
            <person name="Kang I."/>
            <person name="Kang S.G."/>
            <person name="Lee J.H."/>
            <person name="Kim S.J."/>
            <person name="Cho J.C."/>
        </authorList>
    </citation>
    <scope>NUCLEOTIDE SEQUENCE [LARGE SCALE GENOMIC DNA]</scope>
    <source>
        <strain evidence="6 7">IMCC1322</strain>
    </source>
</reference>
<dbReference type="GO" id="GO:0015833">
    <property type="term" value="P:peptide transport"/>
    <property type="evidence" value="ECO:0007669"/>
    <property type="project" value="InterPro"/>
</dbReference>
<organism evidence="6 7">
    <name type="scientific">Puniceispirillum marinum (strain IMCC1322)</name>
    <dbReference type="NCBI Taxonomy" id="488538"/>
    <lineage>
        <taxon>Bacteria</taxon>
        <taxon>Pseudomonadati</taxon>
        <taxon>Pseudomonadota</taxon>
        <taxon>Alphaproteobacteria</taxon>
        <taxon>Candidatus Puniceispirillales</taxon>
        <taxon>Candidatus Puniceispirillaceae</taxon>
        <taxon>Candidatus Puniceispirillum</taxon>
    </lineage>
</organism>
<evidence type="ECO:0000313" key="6">
    <source>
        <dbReference type="EMBL" id="ADE39768.1"/>
    </source>
</evidence>
<evidence type="ECO:0000256" key="4">
    <source>
        <dbReference type="ARBA" id="ARBA00022840"/>
    </source>
</evidence>
<dbReference type="PROSITE" id="PS00211">
    <property type="entry name" value="ABC_TRANSPORTER_1"/>
    <property type="match status" value="1"/>
</dbReference>
<dbReference type="InterPro" id="IPR013563">
    <property type="entry name" value="Oligopep_ABC_C"/>
</dbReference>
<evidence type="ECO:0000313" key="7">
    <source>
        <dbReference type="Proteomes" id="UP000007460"/>
    </source>
</evidence>
<dbReference type="Pfam" id="PF00005">
    <property type="entry name" value="ABC_tran"/>
    <property type="match status" value="1"/>
</dbReference>
<name>D5BU21_PUNMI</name>
<dbReference type="GO" id="GO:0016887">
    <property type="term" value="F:ATP hydrolysis activity"/>
    <property type="evidence" value="ECO:0007669"/>
    <property type="project" value="InterPro"/>
</dbReference>
<dbReference type="AlphaFoldDB" id="D5BU21"/>
<dbReference type="PANTHER" id="PTHR43067:SF3">
    <property type="entry name" value="MALTOSE ABC TRANSPORTER, ATP-BINDING PROTEIN"/>
    <property type="match status" value="1"/>
</dbReference>
<dbReference type="GO" id="GO:0055085">
    <property type="term" value="P:transmembrane transport"/>
    <property type="evidence" value="ECO:0007669"/>
    <property type="project" value="UniProtKB-ARBA"/>
</dbReference>
<gene>
    <name evidence="6" type="ordered locus">SAR116_1525</name>
</gene>
<dbReference type="Gene3D" id="3.40.50.300">
    <property type="entry name" value="P-loop containing nucleotide triphosphate hydrolases"/>
    <property type="match status" value="1"/>
</dbReference>
<dbReference type="GO" id="GO:0005524">
    <property type="term" value="F:ATP binding"/>
    <property type="evidence" value="ECO:0007669"/>
    <property type="project" value="UniProtKB-KW"/>
</dbReference>
<dbReference type="RefSeq" id="WP_013046395.1">
    <property type="nucleotide sequence ID" value="NC_014010.1"/>
</dbReference>
<dbReference type="SUPFAM" id="SSF52540">
    <property type="entry name" value="P-loop containing nucleoside triphosphate hydrolases"/>
    <property type="match status" value="1"/>
</dbReference>
<dbReference type="PANTHER" id="PTHR43067">
    <property type="entry name" value="OLIGOPEPTIDE/DIPEPTIDE ABC TRANSPORTER, ATPASE SUBUNIT"/>
    <property type="match status" value="1"/>
</dbReference>
<dbReference type="OrthoDB" id="7957282at2"/>
<evidence type="ECO:0000256" key="3">
    <source>
        <dbReference type="ARBA" id="ARBA00022741"/>
    </source>
</evidence>
<evidence type="ECO:0000256" key="1">
    <source>
        <dbReference type="ARBA" id="ARBA00004417"/>
    </source>
</evidence>
<proteinExistence type="predicted"/>
<dbReference type="InterPro" id="IPR027417">
    <property type="entry name" value="P-loop_NTPase"/>
</dbReference>
<keyword evidence="4 6" id="KW-0067">ATP-binding</keyword>
<dbReference type="InterPro" id="IPR003439">
    <property type="entry name" value="ABC_transporter-like_ATP-bd"/>
</dbReference>
<protein>
    <submittedName>
        <fullName evidence="6">Oligopeptide/dipeptide ABC transporter, ATP-binding protein-like protein</fullName>
    </submittedName>
</protein>
<dbReference type="NCBIfam" id="TIGR01727">
    <property type="entry name" value="oligo_HPY"/>
    <property type="match status" value="1"/>
</dbReference>
<dbReference type="eggNOG" id="COG0444">
    <property type="taxonomic scope" value="Bacteria"/>
</dbReference>
<dbReference type="Proteomes" id="UP000007460">
    <property type="component" value="Chromosome"/>
</dbReference>
<dbReference type="SMART" id="SM00382">
    <property type="entry name" value="AAA"/>
    <property type="match status" value="1"/>
</dbReference>
<dbReference type="PROSITE" id="PS50893">
    <property type="entry name" value="ABC_TRANSPORTER_2"/>
    <property type="match status" value="1"/>
</dbReference>
<keyword evidence="2" id="KW-0813">Transport</keyword>
<sequence>MLLDVQNLGVTYRMDGQEIHAVNRLSFQLQENEIFGVVGESGCGKSSLIKALLRLVARNGSVVADSVNFQGHELLQMPMEDFRKSILWQKIALVPQSAMNSLNPVYKVGPQIVEAICAHVRMSEREARTKVNDLFESVGLQKDLFDSYPHQFSGGMRQRAMIAMALALDPQLIIMDEPTTGLDVLVQDKILKTLRRIKNETHCSMMIISHDIAIMSEIATRIGVMYGGSFVEIAPTMDLFKDPSHPYTMGLTNAFPSIRELGKELISIPGSPPVMMREENKCWFEPRCPFSADGCRETFPALTMTGTNHVVSCLRSDDRQKLAKLAKEKTTWIS</sequence>
<dbReference type="InterPro" id="IPR017871">
    <property type="entry name" value="ABC_transporter-like_CS"/>
</dbReference>
<dbReference type="InterPro" id="IPR003593">
    <property type="entry name" value="AAA+_ATPase"/>
</dbReference>
<keyword evidence="3" id="KW-0547">Nucleotide-binding</keyword>
<dbReference type="EMBL" id="CP001751">
    <property type="protein sequence ID" value="ADE39768.1"/>
    <property type="molecule type" value="Genomic_DNA"/>
</dbReference>
<dbReference type="HOGENOM" id="CLU_000604_1_23_5"/>
<comment type="subcellular location">
    <subcellularLocation>
        <location evidence="1">Cell inner membrane</location>
        <topology evidence="1">Peripheral membrane protein</topology>
    </subcellularLocation>
</comment>
<dbReference type="GO" id="GO:0005886">
    <property type="term" value="C:plasma membrane"/>
    <property type="evidence" value="ECO:0007669"/>
    <property type="project" value="UniProtKB-SubCell"/>
</dbReference>
<accession>D5BU21</accession>
<keyword evidence="7" id="KW-1185">Reference proteome</keyword>
<dbReference type="STRING" id="488538.SAR116_1525"/>
<evidence type="ECO:0000256" key="2">
    <source>
        <dbReference type="ARBA" id="ARBA00022448"/>
    </source>
</evidence>
<feature type="domain" description="ABC transporter" evidence="5">
    <location>
        <begin position="3"/>
        <end position="252"/>
    </location>
</feature>
<dbReference type="FunFam" id="3.40.50.300:FF:000016">
    <property type="entry name" value="Oligopeptide ABC transporter ATP-binding component"/>
    <property type="match status" value="1"/>
</dbReference>